<evidence type="ECO:0000313" key="3">
    <source>
        <dbReference type="Proteomes" id="UP000187013"/>
    </source>
</evidence>
<feature type="compositionally biased region" description="Basic and acidic residues" evidence="1">
    <location>
        <begin position="257"/>
        <end position="269"/>
    </location>
</feature>
<feature type="region of interest" description="Disordered" evidence="1">
    <location>
        <begin position="19"/>
        <end position="50"/>
    </location>
</feature>
<sequence length="283" mass="32272">MNNSDDVGVALVDEEEDLLEYDNSMSSSGEQGGSDREEVGNENANGDENRVHVVSDNEIRYAAEQLLQHKLPQVLIEYNGHQFLLFDCEEKDQLQFNLPVICEDGKGFVHGCNELFSLIRRSLENYHGKLSFVSKELILELPCLDLTLCEDNVYNSQITFSDITTIFEILRQRSLENSETDVPECIRGTVSTRPRFVSRYNTLVELTQSNATLKNIKPFKNDETHPLVLDDTGLSSTQEQPKEVVIMNLEEDEDNADREMDDRQDRSDSEELLEIVDNEEEGD</sequence>
<dbReference type="EMBL" id="BDGX01000040">
    <property type="protein sequence ID" value="GAV54670.1"/>
    <property type="molecule type" value="Genomic_DNA"/>
</dbReference>
<accession>A0A1Q3AG85</accession>
<dbReference type="Proteomes" id="UP000187013">
    <property type="component" value="Unassembled WGS sequence"/>
</dbReference>
<organism evidence="2 3">
    <name type="scientific">Zygosaccharomyces rouxii</name>
    <dbReference type="NCBI Taxonomy" id="4956"/>
    <lineage>
        <taxon>Eukaryota</taxon>
        <taxon>Fungi</taxon>
        <taxon>Dikarya</taxon>
        <taxon>Ascomycota</taxon>
        <taxon>Saccharomycotina</taxon>
        <taxon>Saccharomycetes</taxon>
        <taxon>Saccharomycetales</taxon>
        <taxon>Saccharomycetaceae</taxon>
        <taxon>Zygosaccharomyces</taxon>
    </lineage>
</organism>
<name>A0A1Q3AG85_ZYGRO</name>
<dbReference type="InterPro" id="IPR018822">
    <property type="entry name" value="UPF0646"/>
</dbReference>
<feature type="compositionally biased region" description="Acidic residues" evidence="1">
    <location>
        <begin position="270"/>
        <end position="283"/>
    </location>
</feature>
<evidence type="ECO:0000256" key="1">
    <source>
        <dbReference type="SAM" id="MobiDB-lite"/>
    </source>
</evidence>
<comment type="caution">
    <text evidence="2">The sequence shown here is derived from an EMBL/GenBank/DDBJ whole genome shotgun (WGS) entry which is preliminary data.</text>
</comment>
<dbReference type="AlphaFoldDB" id="A0A1Q3AG85"/>
<evidence type="ECO:0008006" key="4">
    <source>
        <dbReference type="Google" id="ProtNLM"/>
    </source>
</evidence>
<dbReference type="Pfam" id="PF10336">
    <property type="entry name" value="DUF2420"/>
    <property type="match status" value="1"/>
</dbReference>
<feature type="region of interest" description="Disordered" evidence="1">
    <location>
        <begin position="249"/>
        <end position="283"/>
    </location>
</feature>
<reference evidence="2 3" key="1">
    <citation type="submission" date="2016-08" db="EMBL/GenBank/DDBJ databases">
        <title>Draft genome sequence of allopolyploid Zygosaccharomyces rouxii.</title>
        <authorList>
            <person name="Watanabe J."/>
            <person name="Uehara K."/>
            <person name="Mogi Y."/>
            <person name="Tsukioka Y."/>
        </authorList>
    </citation>
    <scope>NUCLEOTIDE SEQUENCE [LARGE SCALE GENOMIC DNA]</scope>
    <source>
        <strain evidence="2 3">NBRC 110957</strain>
    </source>
</reference>
<protein>
    <recommendedName>
        <fullName evidence="4">Reduced meiotic recombination protein 1</fullName>
    </recommendedName>
</protein>
<dbReference type="OrthoDB" id="2507795at2759"/>
<evidence type="ECO:0000313" key="2">
    <source>
        <dbReference type="EMBL" id="GAV54670.1"/>
    </source>
</evidence>
<gene>
    <name evidence="2" type="ORF">ZYGR_0AN01380</name>
</gene>
<proteinExistence type="predicted"/>